<protein>
    <recommendedName>
        <fullName evidence="5 14">Dol-P-Glc:Glc(2)Man(9)GlcNAc(2)-PP-Dol alpha-1,2-glucosyltransferase</fullName>
        <ecNumber evidence="4 14">2.4.1.256</ecNumber>
    </recommendedName>
</protein>
<feature type="transmembrane region" description="Helical" evidence="14">
    <location>
        <begin position="213"/>
        <end position="237"/>
    </location>
</feature>
<dbReference type="STRING" id="796925.A0A137P8A9"/>
<feature type="transmembrane region" description="Helical" evidence="14">
    <location>
        <begin position="127"/>
        <end position="147"/>
    </location>
</feature>
<evidence type="ECO:0000256" key="3">
    <source>
        <dbReference type="ARBA" id="ARBA00010600"/>
    </source>
</evidence>
<feature type="transmembrane region" description="Helical" evidence="14">
    <location>
        <begin position="153"/>
        <end position="171"/>
    </location>
</feature>
<evidence type="ECO:0000256" key="2">
    <source>
        <dbReference type="ARBA" id="ARBA00004922"/>
    </source>
</evidence>
<feature type="transmembrane region" description="Helical" evidence="14">
    <location>
        <begin position="257"/>
        <end position="274"/>
    </location>
</feature>
<reference evidence="15 16" key="1">
    <citation type="journal article" date="2015" name="Genome Biol. Evol.">
        <title>Phylogenomic analyses indicate that early fungi evolved digesting cell walls of algal ancestors of land plants.</title>
        <authorList>
            <person name="Chang Y."/>
            <person name="Wang S."/>
            <person name="Sekimoto S."/>
            <person name="Aerts A.L."/>
            <person name="Choi C."/>
            <person name="Clum A."/>
            <person name="LaButti K.M."/>
            <person name="Lindquist E.A."/>
            <person name="Yee Ngan C."/>
            <person name="Ohm R.A."/>
            <person name="Salamov A.A."/>
            <person name="Grigoriev I.V."/>
            <person name="Spatafora J.W."/>
            <person name="Berbee M.L."/>
        </authorList>
    </citation>
    <scope>NUCLEOTIDE SEQUENCE [LARGE SCALE GENOMIC DNA]</scope>
    <source>
        <strain evidence="15 16">NRRL 28638</strain>
    </source>
</reference>
<accession>A0A137P8A9</accession>
<evidence type="ECO:0000256" key="1">
    <source>
        <dbReference type="ARBA" id="ARBA00004477"/>
    </source>
</evidence>
<dbReference type="GO" id="GO:0006488">
    <property type="term" value="P:dolichol-linked oligosaccharide biosynthetic process"/>
    <property type="evidence" value="ECO:0007669"/>
    <property type="project" value="UniProtKB-UniRule"/>
</dbReference>
<gene>
    <name evidence="15" type="ORF">CONCODRAFT_78439</name>
</gene>
<organism evidence="15 16">
    <name type="scientific">Conidiobolus coronatus (strain ATCC 28846 / CBS 209.66 / NRRL 28638)</name>
    <name type="common">Delacroixia coronata</name>
    <dbReference type="NCBI Taxonomy" id="796925"/>
    <lineage>
        <taxon>Eukaryota</taxon>
        <taxon>Fungi</taxon>
        <taxon>Fungi incertae sedis</taxon>
        <taxon>Zoopagomycota</taxon>
        <taxon>Entomophthoromycotina</taxon>
        <taxon>Entomophthoromycetes</taxon>
        <taxon>Entomophthorales</taxon>
        <taxon>Ancylistaceae</taxon>
        <taxon>Conidiobolus</taxon>
    </lineage>
</organism>
<keyword evidence="7 15" id="KW-0808">Transferase</keyword>
<dbReference type="EMBL" id="KQ964479">
    <property type="protein sequence ID" value="KXN71246.1"/>
    <property type="molecule type" value="Genomic_DNA"/>
</dbReference>
<dbReference type="EC" id="2.4.1.256" evidence="4 14"/>
<feature type="transmembrane region" description="Helical" evidence="14">
    <location>
        <begin position="427"/>
        <end position="447"/>
    </location>
</feature>
<keyword evidence="10 14" id="KW-1133">Transmembrane helix</keyword>
<evidence type="ECO:0000256" key="12">
    <source>
        <dbReference type="ARBA" id="ARBA00044727"/>
    </source>
</evidence>
<evidence type="ECO:0000256" key="10">
    <source>
        <dbReference type="ARBA" id="ARBA00022989"/>
    </source>
</evidence>
<evidence type="ECO:0000256" key="5">
    <source>
        <dbReference type="ARBA" id="ARBA00018512"/>
    </source>
</evidence>
<dbReference type="InterPro" id="IPR016900">
    <property type="entry name" value="Alg10"/>
</dbReference>
<evidence type="ECO:0000256" key="13">
    <source>
        <dbReference type="ARBA" id="ARBA00048064"/>
    </source>
</evidence>
<feature type="transmembrane region" description="Helical" evidence="14">
    <location>
        <begin position="97"/>
        <end position="115"/>
    </location>
</feature>
<feature type="transmembrane region" description="Helical" evidence="14">
    <location>
        <begin position="295"/>
        <end position="314"/>
    </location>
</feature>
<comment type="catalytic activity">
    <reaction evidence="13">
        <text>an alpha-D-Glc-(1-&gt;3)-alpha-D-Glc-(1-&gt;3)-alpha-D-Man-(1-&gt;2)-alpha-D-Man-(1-&gt;2)-alpha-D-Man-(1-&gt;3)-[alpha-D-Man-(1-&gt;2)-alpha-D-Man-(1-&gt;3)-[alpha-D-Man-(1-&gt;2)-alpha-D-Man-(1-&gt;6)]-alpha-D-Man-(1-&gt;6)]-beta-D-Man-(1-&gt;4)-beta-D-GlcNAc-(1-&gt;4)-alpha-D-GlcNAc-diphospho-di-trans,poly-cis-dolichol + a di-trans,poly-cis-dolichyl beta-D-glucosyl phosphate = a alpha-D-Glc-(1-&gt;2)-alpha-D-Glc-(1-&gt;3)-alpha-D-Glc-(1-&gt;3)-alpha-D-Man-(1-&gt;2)-alpha-D-Man-(1-&gt;2)-alpha-D-Man-(1-&gt;3)-[alpha-D-Man-(1-&gt;2)-alpha-D-Man-(1-&gt;3)-[alpha-D-Man-(1-&gt;2)-alpha-D-Man-(1-&gt;6)]-alpha-D-Man-(1-&gt;6)]-beta-D-Man-(1-&gt;4)-beta-D-GlcNAc-(1-&gt;4)-alpha-D-GlcNAc-diphospho-di-trans,poly-cis-dolichol + a di-trans,poly-cis-dolichyl phosphate + H(+)</text>
        <dbReference type="Rhea" id="RHEA:29543"/>
        <dbReference type="Rhea" id="RHEA-COMP:19498"/>
        <dbReference type="Rhea" id="RHEA-COMP:19502"/>
        <dbReference type="Rhea" id="RHEA-COMP:19512"/>
        <dbReference type="Rhea" id="RHEA-COMP:19522"/>
        <dbReference type="ChEBI" id="CHEBI:15378"/>
        <dbReference type="ChEBI" id="CHEBI:57525"/>
        <dbReference type="ChEBI" id="CHEBI:57683"/>
        <dbReference type="ChEBI" id="CHEBI:132522"/>
        <dbReference type="ChEBI" id="CHEBI:132523"/>
        <dbReference type="EC" id="2.4.1.256"/>
    </reaction>
    <physiologicalReaction direction="left-to-right" evidence="13">
        <dbReference type="Rhea" id="RHEA:29544"/>
    </physiologicalReaction>
</comment>
<keyword evidence="9" id="KW-0256">Endoplasmic reticulum</keyword>
<feature type="transmembrane region" description="Helical" evidence="14">
    <location>
        <begin position="39"/>
        <end position="56"/>
    </location>
</feature>
<proteinExistence type="inferred from homology"/>
<evidence type="ECO:0000313" key="16">
    <source>
        <dbReference type="Proteomes" id="UP000070444"/>
    </source>
</evidence>
<evidence type="ECO:0000256" key="14">
    <source>
        <dbReference type="PIRNR" id="PIRNR028810"/>
    </source>
</evidence>
<keyword evidence="16" id="KW-1185">Reference proteome</keyword>
<keyword evidence="11 14" id="KW-0472">Membrane</keyword>
<dbReference type="PANTHER" id="PTHR12989">
    <property type="entry name" value="ALPHA-1,2-GLUCOSYLTRANSFERASE ALG10"/>
    <property type="match status" value="1"/>
</dbReference>
<evidence type="ECO:0000313" key="15">
    <source>
        <dbReference type="EMBL" id="KXN71246.1"/>
    </source>
</evidence>
<evidence type="ECO:0000256" key="11">
    <source>
        <dbReference type="ARBA" id="ARBA00023136"/>
    </source>
</evidence>
<dbReference type="OrthoDB" id="4769at2759"/>
<name>A0A137P8A9_CONC2</name>
<evidence type="ECO:0000256" key="7">
    <source>
        <dbReference type="ARBA" id="ARBA00022679"/>
    </source>
</evidence>
<feature type="transmembrane region" description="Helical" evidence="14">
    <location>
        <begin position="68"/>
        <end position="85"/>
    </location>
</feature>
<comment type="subcellular location">
    <subcellularLocation>
        <location evidence="1">Endoplasmic reticulum membrane</location>
        <topology evidence="1">Multi-pass membrane protein</topology>
    </subcellularLocation>
</comment>
<evidence type="ECO:0000256" key="6">
    <source>
        <dbReference type="ARBA" id="ARBA00022676"/>
    </source>
</evidence>
<feature type="transmembrane region" description="Helical" evidence="14">
    <location>
        <begin position="374"/>
        <end position="391"/>
    </location>
</feature>
<dbReference type="GO" id="GO:0106073">
    <property type="term" value="F:dolichyl pyrophosphate Glc2Man9GlcNAc2 alpha-1,2-glucosyltransferase activity"/>
    <property type="evidence" value="ECO:0007669"/>
    <property type="project" value="UniProtKB-UniRule"/>
</dbReference>
<dbReference type="AlphaFoldDB" id="A0A137P8A9"/>
<keyword evidence="8 14" id="KW-0812">Transmembrane</keyword>
<dbReference type="GO" id="GO:0005789">
    <property type="term" value="C:endoplasmic reticulum membrane"/>
    <property type="evidence" value="ECO:0007669"/>
    <property type="project" value="UniProtKB-SubCell"/>
</dbReference>
<evidence type="ECO:0000256" key="8">
    <source>
        <dbReference type="ARBA" id="ARBA00022692"/>
    </source>
</evidence>
<sequence>MVNDYVKEPYMDEIFHIPQVQNYCKGDYFIWDPKLTTPPGLYFLTLPLSYLLKFLNYIDWCNTAKLRLFNNILAGITYWTIGWIYSILYPPKEEDNWQFSFNILAINLFSIHLFFHQLYYTDTGSTLLVLLSFGTSLTKNYTLSSLLGLVSISFRQTNVIWILFFMVWSIVKELQLKNDETQINLTAPVIYIRTLRDIVTLIKGLFKSLFTNFIYILIKVILPYSICFISFGAFLVWNKGIVLGDKSNHIATLHIPQLYYYLSFCTFFLIFHLIQLNRPLAQLMNLLRATCLKLINPKSGALLVISIVIMIYTIQKFTIHHPFLLADNRHITFYIWKDIYRRHPLVPQLMVPVYMSMGWFWYKKLQQQPVEHQSLIFWLGYFIAVAIILIPSPLLEFRYFIIPFIILRLHLPFYSYKNSSKLNWLKLVLEIVFYLVLHTMITSLFLFKPFIWLSEPTNWQRFMW</sequence>
<dbReference type="PIRSF" id="PIRSF028810">
    <property type="entry name" value="Alpha1_2_glucosyltferase_Alg10"/>
    <property type="match status" value="1"/>
</dbReference>
<feature type="transmembrane region" description="Helical" evidence="14">
    <location>
        <begin position="345"/>
        <end position="362"/>
    </location>
</feature>
<dbReference type="Pfam" id="PF04922">
    <property type="entry name" value="DIE2_ALG10"/>
    <property type="match status" value="1"/>
</dbReference>
<comment type="pathway">
    <text evidence="2">Protein modification; protein glycosylation.</text>
</comment>
<keyword evidence="6 14" id="KW-0328">Glycosyltransferase</keyword>
<evidence type="ECO:0000256" key="4">
    <source>
        <dbReference type="ARBA" id="ARBA00011967"/>
    </source>
</evidence>
<comment type="function">
    <text evidence="12">Dol-P-Glc:Glc(2)Man(9)GlcNAc(2)-PP-Dol alpha-1,2-glucosyltransferase that operates in the biosynthetic pathway of dolichol-linked oligosaccharides, the glycan precursors employed in protein asparagine (N)-glycosylation. The assembly of dolichol-linked oligosaccharides begins on the cytosolic side of the endoplasmic reticulum membrane and finishes in its lumen. The sequential addition of sugars to dolichol pyrophosphate produces dolichol-linked oligosaccharides containing fourteen sugars, including two GlcNAcs, nine mannoses and three glucoses. Once assembled, the oligosaccharide is transferred from the lipid to nascent proteins by oligosaccharyltransferases. In the lumen of the endoplasmic reticulum, adds the third and last glucose residue from dolichyl phosphate glucose (Dol-P-Glc) onto the lipid-linked oligosaccharide intermediate Glc(2)Man(9)GlcNAc(2)-PP-Dol to produce Glc(3)Man(9)GlcNAc(2)-PP-Dol.</text>
</comment>
<evidence type="ECO:0000256" key="9">
    <source>
        <dbReference type="ARBA" id="ARBA00022824"/>
    </source>
</evidence>
<comment type="similarity">
    <text evidence="3 14">Belongs to the ALG10 glucosyltransferase family.</text>
</comment>
<dbReference type="PANTHER" id="PTHR12989:SF10">
    <property type="entry name" value="DOL-P-GLC:GLC(2)MAN(9)GLCNAC(2)-PP-DOL ALPHA-1,2-GLUCOSYLTRANSFERASE-RELATED"/>
    <property type="match status" value="1"/>
</dbReference>
<dbReference type="Proteomes" id="UP000070444">
    <property type="component" value="Unassembled WGS sequence"/>
</dbReference>
<dbReference type="OMA" id="VWDSKIT"/>